<gene>
    <name evidence="2" type="ORF">J2S57_005961</name>
</gene>
<dbReference type="RefSeq" id="WP_307249170.1">
    <property type="nucleotide sequence ID" value="NZ_JAUSQZ010000001.1"/>
</dbReference>
<keyword evidence="3" id="KW-1185">Reference proteome</keyword>
<name>A0ABT9PBX8_9ACTN</name>
<dbReference type="Proteomes" id="UP001235712">
    <property type="component" value="Unassembled WGS sequence"/>
</dbReference>
<feature type="transmembrane region" description="Helical" evidence="1">
    <location>
        <begin position="32"/>
        <end position="50"/>
    </location>
</feature>
<reference evidence="2 3" key="1">
    <citation type="submission" date="2023-07" db="EMBL/GenBank/DDBJ databases">
        <title>Sequencing the genomes of 1000 actinobacteria strains.</title>
        <authorList>
            <person name="Klenk H.-P."/>
        </authorList>
    </citation>
    <scope>NUCLEOTIDE SEQUENCE [LARGE SCALE GENOMIC DNA]</scope>
    <source>
        <strain evidence="2 3">DSM 44388</strain>
    </source>
</reference>
<protein>
    <submittedName>
        <fullName evidence="2">Uncharacterized protein (DUF58 family)</fullName>
    </submittedName>
</protein>
<keyword evidence="1" id="KW-0812">Transmembrane</keyword>
<dbReference type="EMBL" id="JAUSQZ010000001">
    <property type="protein sequence ID" value="MDP9830212.1"/>
    <property type="molecule type" value="Genomic_DNA"/>
</dbReference>
<keyword evidence="1" id="KW-0472">Membrane</keyword>
<sequence length="51" mass="4989">MSNKRYAGLSALAVGLLCIVLAAVVQGVGGSGLILAVAGLLVVMAGLFLAF</sequence>
<keyword evidence="1" id="KW-1133">Transmembrane helix</keyword>
<proteinExistence type="predicted"/>
<evidence type="ECO:0000313" key="3">
    <source>
        <dbReference type="Proteomes" id="UP001235712"/>
    </source>
</evidence>
<evidence type="ECO:0000256" key="1">
    <source>
        <dbReference type="SAM" id="Phobius"/>
    </source>
</evidence>
<comment type="caution">
    <text evidence="2">The sequence shown here is derived from an EMBL/GenBank/DDBJ whole genome shotgun (WGS) entry which is preliminary data.</text>
</comment>
<evidence type="ECO:0000313" key="2">
    <source>
        <dbReference type="EMBL" id="MDP9830212.1"/>
    </source>
</evidence>
<organism evidence="2 3">
    <name type="scientific">Kineosporia succinea</name>
    <dbReference type="NCBI Taxonomy" id="84632"/>
    <lineage>
        <taxon>Bacteria</taxon>
        <taxon>Bacillati</taxon>
        <taxon>Actinomycetota</taxon>
        <taxon>Actinomycetes</taxon>
        <taxon>Kineosporiales</taxon>
        <taxon>Kineosporiaceae</taxon>
        <taxon>Kineosporia</taxon>
    </lineage>
</organism>
<accession>A0ABT9PBX8</accession>